<feature type="transmembrane region" description="Helical" evidence="6">
    <location>
        <begin position="38"/>
        <end position="55"/>
    </location>
</feature>
<dbReference type="SUPFAM" id="SSF56281">
    <property type="entry name" value="Metallo-hydrolase/oxidoreductase"/>
    <property type="match status" value="1"/>
</dbReference>
<keyword evidence="4 6" id="KW-1133">Transmembrane helix</keyword>
<gene>
    <name evidence="8" type="ORF">ACFQBM_20270</name>
</gene>
<evidence type="ECO:0000313" key="8">
    <source>
        <dbReference type="EMBL" id="MFC6635613.1"/>
    </source>
</evidence>
<dbReference type="Proteomes" id="UP001596425">
    <property type="component" value="Unassembled WGS sequence"/>
</dbReference>
<name>A0ABW1YS72_9GAMM</name>
<dbReference type="InterPro" id="IPR004797">
    <property type="entry name" value="Competence_ComEC/Rec2"/>
</dbReference>
<evidence type="ECO:0000256" key="4">
    <source>
        <dbReference type="ARBA" id="ARBA00022989"/>
    </source>
</evidence>
<dbReference type="Pfam" id="PF00753">
    <property type="entry name" value="Lactamase_B"/>
    <property type="match status" value="1"/>
</dbReference>
<dbReference type="InterPro" id="IPR035681">
    <property type="entry name" value="ComA-like_MBL"/>
</dbReference>
<comment type="caution">
    <text evidence="8">The sequence shown here is derived from an EMBL/GenBank/DDBJ whole genome shotgun (WGS) entry which is preliminary data.</text>
</comment>
<dbReference type="InterPro" id="IPR025405">
    <property type="entry name" value="DUF4131"/>
</dbReference>
<dbReference type="RefSeq" id="WP_377516669.1">
    <property type="nucleotide sequence ID" value="NZ_JBHSVR010000001.1"/>
</dbReference>
<dbReference type="InterPro" id="IPR036866">
    <property type="entry name" value="RibonucZ/Hydroxyglut_hydro"/>
</dbReference>
<comment type="subcellular location">
    <subcellularLocation>
        <location evidence="1">Cell membrane</location>
        <topology evidence="1">Multi-pass membrane protein</topology>
    </subcellularLocation>
</comment>
<evidence type="ECO:0000256" key="6">
    <source>
        <dbReference type="SAM" id="Phobius"/>
    </source>
</evidence>
<evidence type="ECO:0000313" key="9">
    <source>
        <dbReference type="Proteomes" id="UP001596425"/>
    </source>
</evidence>
<feature type="transmembrane region" description="Helical" evidence="6">
    <location>
        <begin position="414"/>
        <end position="437"/>
    </location>
</feature>
<dbReference type="Gene3D" id="3.60.15.10">
    <property type="entry name" value="Ribonuclease Z/Hydroxyacylglutathione hydrolase-like"/>
    <property type="match status" value="1"/>
</dbReference>
<keyword evidence="9" id="KW-1185">Reference proteome</keyword>
<proteinExistence type="predicted"/>
<keyword evidence="3 6" id="KW-0812">Transmembrane</keyword>
<keyword evidence="2" id="KW-1003">Cell membrane</keyword>
<feature type="transmembrane region" description="Helical" evidence="6">
    <location>
        <begin position="373"/>
        <end position="393"/>
    </location>
</feature>
<dbReference type="SMART" id="SM00849">
    <property type="entry name" value="Lactamase_B"/>
    <property type="match status" value="1"/>
</dbReference>
<evidence type="ECO:0000259" key="7">
    <source>
        <dbReference type="SMART" id="SM00849"/>
    </source>
</evidence>
<evidence type="ECO:0000256" key="1">
    <source>
        <dbReference type="ARBA" id="ARBA00004651"/>
    </source>
</evidence>
<feature type="transmembrane region" description="Helical" evidence="6">
    <location>
        <begin position="12"/>
        <end position="32"/>
    </location>
</feature>
<feature type="transmembrane region" description="Helical" evidence="6">
    <location>
        <begin position="347"/>
        <end position="367"/>
    </location>
</feature>
<dbReference type="EMBL" id="JBHSVR010000001">
    <property type="protein sequence ID" value="MFC6635613.1"/>
    <property type="molecule type" value="Genomic_DNA"/>
</dbReference>
<dbReference type="PANTHER" id="PTHR30619:SF1">
    <property type="entry name" value="RECOMBINATION PROTEIN 2"/>
    <property type="match status" value="1"/>
</dbReference>
<evidence type="ECO:0000256" key="3">
    <source>
        <dbReference type="ARBA" id="ARBA00022692"/>
    </source>
</evidence>
<feature type="domain" description="Metallo-beta-lactamase" evidence="7">
    <location>
        <begin position="565"/>
        <end position="757"/>
    </location>
</feature>
<dbReference type="InterPro" id="IPR004477">
    <property type="entry name" value="ComEC_N"/>
</dbReference>
<dbReference type="Pfam" id="PF03772">
    <property type="entry name" value="Competence"/>
    <property type="match status" value="1"/>
</dbReference>
<dbReference type="InterPro" id="IPR052159">
    <property type="entry name" value="Competence_DNA_uptake"/>
</dbReference>
<feature type="transmembrane region" description="Helical" evidence="6">
    <location>
        <begin position="306"/>
        <end position="327"/>
    </location>
</feature>
<reference evidence="9" key="1">
    <citation type="journal article" date="2019" name="Int. J. Syst. Evol. Microbiol.">
        <title>The Global Catalogue of Microorganisms (GCM) 10K type strain sequencing project: providing services to taxonomists for standard genome sequencing and annotation.</title>
        <authorList>
            <consortium name="The Broad Institute Genomics Platform"/>
            <consortium name="The Broad Institute Genome Sequencing Center for Infectious Disease"/>
            <person name="Wu L."/>
            <person name="Ma J."/>
        </authorList>
    </citation>
    <scope>NUCLEOTIDE SEQUENCE [LARGE SCALE GENOMIC DNA]</scope>
    <source>
        <strain evidence="9">CGMCC 1.13718</strain>
    </source>
</reference>
<dbReference type="NCBIfam" id="TIGR00361">
    <property type="entry name" value="ComEC_Rec2"/>
    <property type="match status" value="1"/>
</dbReference>
<sequence length="832" mass="89385">MGVAADTGRAGAAGLTPLLWIYSLAIVASGCLSRLPPLHYLLWLSPLLLGVAWLLRRRTRLLPPLIAALVGAGWALHHNHQALAERLPLDAYGGDFLLELQVVSLPEIRIASFGLGDRSRATSLRFSARVLAPVGASPSPGMEGQLLDLTWYRVDPQVRQQLRAGSRWLLPLRLKRPRGSINPHGFDYEGWLLQRGVYATGYVRPQDHRPRYLGDTPGLPALRQWLRDRLTALPVRRSELLCALLLGDRSGLSSGDRQLLRETGTAHLLAISGLHVGMVTGFFLLLGKLLGRLVGLATGATPRGLAVFLALAGSLAYTLLAGAPLSARRALAMTWVLLLAWQWRRRIGAGLAYSLALALVLTLQPLAFFGAGFWLSFVAVGALLLGFSGRLRIGGWAGGGKVSGGGSCSLEARALLRSQWLVAIGLVLPSLVFFSGFSPGGLLLNLVAIPWLGFAILPPLMLGTLLTGTWVGDWCSRFAGWQLDLLMDFLEAGRGALPAWQVLGPPADLVVLCLAALGVLLLLLPAGLPGRRLGWLFLLPPLLPFLPHANGTADSLRLTVLDVGQGLAVVLRTPQQRLLYDTGPLSGSGWSAGSQIIAPYLLGEGVPALDTVIVSHGDMDHAGGFAGLSETLPLGRTVAPGQLAGRLRGISGGRVSQCLAGNDVTLGDLRLQWLWPDIRGLSGEENDHSCVVLIDWRGVRILLTGDISSQVERQLSSRYPDLAPVDLLIAPHHGSRSSSSPALVDWAKPRQVIFSAGFRHHFGHPHPDVVRRYSASGAQLFNTADSGALEFTWRNGDRLPTIDAARSAGRFWYVDHTDETGDAGRLSRRGQL</sequence>
<evidence type="ECO:0000256" key="2">
    <source>
        <dbReference type="ARBA" id="ARBA00022475"/>
    </source>
</evidence>
<protein>
    <submittedName>
        <fullName evidence="8">DNA internalization-related competence protein ComEC/Rec2</fullName>
    </submittedName>
</protein>
<feature type="transmembrane region" description="Helical" evidence="6">
    <location>
        <begin position="509"/>
        <end position="528"/>
    </location>
</feature>
<dbReference type="Pfam" id="PF13567">
    <property type="entry name" value="DUF4131"/>
    <property type="match status" value="1"/>
</dbReference>
<organism evidence="8 9">
    <name type="scientific">Microbulbifer taiwanensis</name>
    <dbReference type="NCBI Taxonomy" id="986746"/>
    <lineage>
        <taxon>Bacteria</taxon>
        <taxon>Pseudomonadati</taxon>
        <taxon>Pseudomonadota</taxon>
        <taxon>Gammaproteobacteria</taxon>
        <taxon>Cellvibrionales</taxon>
        <taxon>Microbulbiferaceae</taxon>
        <taxon>Microbulbifer</taxon>
    </lineage>
</organism>
<dbReference type="CDD" id="cd07731">
    <property type="entry name" value="ComA-like_MBL-fold"/>
    <property type="match status" value="1"/>
</dbReference>
<feature type="transmembrane region" description="Helical" evidence="6">
    <location>
        <begin position="266"/>
        <end position="286"/>
    </location>
</feature>
<dbReference type="NCBIfam" id="TIGR00360">
    <property type="entry name" value="ComEC_N-term"/>
    <property type="match status" value="1"/>
</dbReference>
<dbReference type="PANTHER" id="PTHR30619">
    <property type="entry name" value="DNA INTERNALIZATION/COMPETENCE PROTEIN COMEC/REC2"/>
    <property type="match status" value="1"/>
</dbReference>
<accession>A0ABW1YS72</accession>
<evidence type="ECO:0000256" key="5">
    <source>
        <dbReference type="ARBA" id="ARBA00023136"/>
    </source>
</evidence>
<dbReference type="InterPro" id="IPR001279">
    <property type="entry name" value="Metallo-B-lactamas"/>
</dbReference>
<feature type="transmembrane region" description="Helical" evidence="6">
    <location>
        <begin position="449"/>
        <end position="471"/>
    </location>
</feature>
<keyword evidence="5 6" id="KW-0472">Membrane</keyword>